<name>A0A5L4L685_CAMFE</name>
<gene>
    <name evidence="4" type="ORF">AAH17_03920</name>
    <name evidence="5" type="ORF">AAH24_03380</name>
    <name evidence="3" type="ORF">BVH53_01575</name>
</gene>
<evidence type="ECO:0000313" key="5">
    <source>
        <dbReference type="EMBL" id="EAK0468412.1"/>
    </source>
</evidence>
<keyword evidence="1" id="KW-0472">Membrane</keyword>
<keyword evidence="1" id="KW-0812">Transmembrane</keyword>
<feature type="transmembrane region" description="Helical" evidence="1">
    <location>
        <begin position="359"/>
        <end position="380"/>
    </location>
</feature>
<comment type="caution">
    <text evidence="5">The sequence shown here is derived from an EMBL/GenBank/DDBJ whole genome shotgun (WGS) entry which is preliminary data.</text>
</comment>
<feature type="transmembrane region" description="Helical" evidence="1">
    <location>
        <begin position="179"/>
        <end position="199"/>
    </location>
</feature>
<keyword evidence="1" id="KW-1133">Transmembrane helix</keyword>
<feature type="transmembrane region" description="Helical" evidence="1">
    <location>
        <begin position="400"/>
        <end position="424"/>
    </location>
</feature>
<proteinExistence type="predicted"/>
<reference evidence="5 6" key="1">
    <citation type="submission" date="2018-05" db="EMBL/GenBank/DDBJ databases">
        <authorList>
            <consortium name="PulseNet: The National Subtyping Network for Foodborne Disease Surveillance"/>
            <person name="Tarr C.L."/>
            <person name="Trees E."/>
            <person name="Katz L.S."/>
            <person name="Carleton-Romer H.A."/>
            <person name="Stroika S."/>
            <person name="Kucerova Z."/>
            <person name="Roache K.F."/>
            <person name="Sabol A.L."/>
            <person name="Besser J."/>
            <person name="Gerner-Smidt P."/>
        </authorList>
    </citation>
    <scope>NUCLEOTIDE SEQUENCE</scope>
    <source>
        <strain evidence="4">2014D-0197</strain>
        <strain evidence="3 6">2016D-0221</strain>
        <strain evidence="5">D4313</strain>
    </source>
</reference>
<sequence>MQTIQILIPVFLIGSIILGYLYKTNIGIFAIPLAFIAAFIHGLEVKNIINLWGLNLFFILISMTFFYGFAISNGTLNLLASKAIYVSRNQPWAIPIVLFIIVAMFVGIAGHYAGFAFMSPLVLYIANKINMSKMLAAIIIYSGSCASGFNPFTIGGRFVNSIILNLGFNDSVASDFTVSIYKNMFFVHTLIFIVGYFVLKGYTVHANKIEKPAKLSKIHIKTISLVAFIFALVMAPSIWLAFVPHSVFMQKASDILNPIFLCFLGVCLAIIFKIGDEKEAFRNIPWDIVFMICGLGMLIALAKEAGAIDKLSIYINSVSTDEHTIAYLLGISSSTMSIFSSTLGVVIPTFFPIIPNLNIDIALGLSIVVCFATFTGYSPFSTGGALVLAGTKDPKESKELFIGLLVLPAILVLGGFALLIIGFFN</sequence>
<feature type="transmembrane region" description="Helical" evidence="1">
    <location>
        <begin position="325"/>
        <end position="347"/>
    </location>
</feature>
<feature type="domain" description="Dicarboxylate carrier MatC N-terminal" evidence="2">
    <location>
        <begin position="5"/>
        <end position="146"/>
    </location>
</feature>
<organism evidence="5">
    <name type="scientific">Campylobacter fetus</name>
    <dbReference type="NCBI Taxonomy" id="196"/>
    <lineage>
        <taxon>Bacteria</taxon>
        <taxon>Pseudomonadati</taxon>
        <taxon>Campylobacterota</taxon>
        <taxon>Epsilonproteobacteria</taxon>
        <taxon>Campylobacterales</taxon>
        <taxon>Campylobacteraceae</taxon>
        <taxon>Campylobacter</taxon>
    </lineage>
</organism>
<feature type="transmembrane region" description="Helical" evidence="1">
    <location>
        <begin position="92"/>
        <end position="123"/>
    </location>
</feature>
<evidence type="ECO:0000259" key="2">
    <source>
        <dbReference type="Pfam" id="PF07158"/>
    </source>
</evidence>
<evidence type="ECO:0000313" key="3">
    <source>
        <dbReference type="EMBL" id="EAI5407399.1"/>
    </source>
</evidence>
<dbReference type="Pfam" id="PF07158">
    <property type="entry name" value="MatC_N"/>
    <property type="match status" value="1"/>
</dbReference>
<dbReference type="Proteomes" id="UP000557842">
    <property type="component" value="Unassembled WGS sequence"/>
</dbReference>
<feature type="transmembrane region" description="Helical" evidence="1">
    <location>
        <begin position="284"/>
        <end position="302"/>
    </location>
</feature>
<feature type="transmembrane region" description="Helical" evidence="1">
    <location>
        <begin position="135"/>
        <end position="159"/>
    </location>
</feature>
<accession>A0A5L4L685</accession>
<protein>
    <recommendedName>
        <fullName evidence="2">Dicarboxylate carrier MatC N-terminal domain-containing protein</fullName>
    </recommendedName>
</protein>
<dbReference type="EMBL" id="AACCXK010000005">
    <property type="protein sequence ID" value="EAK0452801.1"/>
    <property type="molecule type" value="Genomic_DNA"/>
</dbReference>
<feature type="transmembrane region" description="Helical" evidence="1">
    <location>
        <begin position="6"/>
        <end position="39"/>
    </location>
</feature>
<dbReference type="RefSeq" id="WP_042960447.1">
    <property type="nucleotide sequence ID" value="NZ_AABUZP020000024.1"/>
</dbReference>
<evidence type="ECO:0000313" key="4">
    <source>
        <dbReference type="EMBL" id="EAK0452801.1"/>
    </source>
</evidence>
<feature type="transmembrane region" description="Helical" evidence="1">
    <location>
        <begin position="220"/>
        <end position="243"/>
    </location>
</feature>
<evidence type="ECO:0000256" key="1">
    <source>
        <dbReference type="SAM" id="Phobius"/>
    </source>
</evidence>
<dbReference type="EMBL" id="AACCXM010000002">
    <property type="protein sequence ID" value="EAK0468412.1"/>
    <property type="molecule type" value="Genomic_DNA"/>
</dbReference>
<dbReference type="AlphaFoldDB" id="A0A5L4L685"/>
<dbReference type="InterPro" id="IPR009827">
    <property type="entry name" value="MatC_N"/>
</dbReference>
<evidence type="ECO:0000313" key="6">
    <source>
        <dbReference type="Proteomes" id="UP000557842"/>
    </source>
</evidence>
<dbReference type="EMBL" id="AABQDW010000002">
    <property type="protein sequence ID" value="EAI5407399.1"/>
    <property type="molecule type" value="Genomic_DNA"/>
</dbReference>
<feature type="transmembrane region" description="Helical" evidence="1">
    <location>
        <begin position="255"/>
        <end position="272"/>
    </location>
</feature>
<feature type="transmembrane region" description="Helical" evidence="1">
    <location>
        <begin position="51"/>
        <end position="72"/>
    </location>
</feature>